<dbReference type="PANTHER" id="PTHR43646:SF2">
    <property type="entry name" value="GLYCOSYLTRANSFERASE 2-LIKE DOMAIN-CONTAINING PROTEIN"/>
    <property type="match status" value="1"/>
</dbReference>
<evidence type="ECO:0000256" key="10">
    <source>
        <dbReference type="SAM" id="MobiDB-lite"/>
    </source>
</evidence>
<comment type="function">
    <text evidence="6">Catalyzes the glycosylation of 4,4'-diaponeurosporenoate, i.e. the esterification of glucose at the C1'' position with the carboxyl group of 4,4'-diaponeurosporenic acid, to form glycosyl-4,4'-diaponeurosporenoate. This is a step in the biosynthesis of staphyloxanthin, an orange pigment present in most staphylococci strains.</text>
</comment>
<keyword evidence="13" id="KW-1185">Reference proteome</keyword>
<keyword evidence="4 12" id="KW-0808">Transferase</keyword>
<dbReference type="GO" id="GO:0016757">
    <property type="term" value="F:glycosyltransferase activity"/>
    <property type="evidence" value="ECO:0007669"/>
    <property type="project" value="UniProtKB-KW"/>
</dbReference>
<proteinExistence type="inferred from homology"/>
<evidence type="ECO:0000256" key="8">
    <source>
        <dbReference type="ARBA" id="ARBA00038120"/>
    </source>
</evidence>
<evidence type="ECO:0000256" key="7">
    <source>
        <dbReference type="ARBA" id="ARBA00037904"/>
    </source>
</evidence>
<reference evidence="12" key="1">
    <citation type="submission" date="2023-06" db="EMBL/GenBank/DDBJ databases">
        <title>MT1 and MT2 Draft Genomes of Novel Species.</title>
        <authorList>
            <person name="Venkateswaran K."/>
        </authorList>
    </citation>
    <scope>NUCLEOTIDE SEQUENCE</scope>
    <source>
        <strain evidence="12">F6_8S_P_1B</strain>
    </source>
</reference>
<evidence type="ECO:0000256" key="3">
    <source>
        <dbReference type="ARBA" id="ARBA00022676"/>
    </source>
</evidence>
<sequence length="298" mass="31819">MPANTPDARPAPPTGAVIVPAHNEERVIERTLHRLLPLLAHDTVEVIVVVNGSTDGTAAAARHVPGVTVIESGIGSKPAAMNLGDAAATRWPRLYLDADIDVEPEAVEAVFRSLADPRGPLAARPASVIDTSASSFPVRAYYRARARIPERGTRLWGAGLYAVSREGHERFDAFADVTADDSWFDALFAEDEKEVLPTSPARVHAPTNTAALLAILSRHRRGYVELDGDAAAQSTDRVAALLRTIRGPRSAFDACCYAALAAAARLRTRRTVGAGTRRWETDGTTRAGRPAHGTVGAR</sequence>
<evidence type="ECO:0000256" key="1">
    <source>
        <dbReference type="ARBA" id="ARBA00004236"/>
    </source>
</evidence>
<gene>
    <name evidence="12" type="ORF">P5G50_00435</name>
</gene>
<keyword evidence="3 12" id="KW-0328">Glycosyltransferase</keyword>
<dbReference type="InterPro" id="IPR001173">
    <property type="entry name" value="Glyco_trans_2-like"/>
</dbReference>
<dbReference type="RefSeq" id="WP_301209720.1">
    <property type="nucleotide sequence ID" value="NZ_JAROCF010000001.1"/>
</dbReference>
<evidence type="ECO:0000256" key="5">
    <source>
        <dbReference type="ARBA" id="ARBA00023136"/>
    </source>
</evidence>
<evidence type="ECO:0000313" key="13">
    <source>
        <dbReference type="Proteomes" id="UP001174208"/>
    </source>
</evidence>
<accession>A0ABT8K7V8</accession>
<comment type="pathway">
    <text evidence="7">Carotenoid biosynthesis; staphyloxanthin biosynthesis; staphyloxanthin from farnesyl diphosphate: step 4/5.</text>
</comment>
<feature type="region of interest" description="Disordered" evidence="10">
    <location>
        <begin position="275"/>
        <end position="298"/>
    </location>
</feature>
<organism evidence="12 13">
    <name type="scientific">Leifsonia williamsii</name>
    <dbReference type="NCBI Taxonomy" id="3035919"/>
    <lineage>
        <taxon>Bacteria</taxon>
        <taxon>Bacillati</taxon>
        <taxon>Actinomycetota</taxon>
        <taxon>Actinomycetes</taxon>
        <taxon>Micrococcales</taxon>
        <taxon>Microbacteriaceae</taxon>
        <taxon>Leifsonia</taxon>
    </lineage>
</organism>
<keyword evidence="2" id="KW-1003">Cell membrane</keyword>
<dbReference type="Pfam" id="PF00535">
    <property type="entry name" value="Glycos_transf_2"/>
    <property type="match status" value="1"/>
</dbReference>
<dbReference type="Proteomes" id="UP001174208">
    <property type="component" value="Unassembled WGS sequence"/>
</dbReference>
<feature type="domain" description="Glycosyltransferase 2-like" evidence="11">
    <location>
        <begin position="17"/>
        <end position="118"/>
    </location>
</feature>
<evidence type="ECO:0000256" key="9">
    <source>
        <dbReference type="ARBA" id="ARBA00040345"/>
    </source>
</evidence>
<comment type="caution">
    <text evidence="12">The sequence shown here is derived from an EMBL/GenBank/DDBJ whole genome shotgun (WGS) entry which is preliminary data.</text>
</comment>
<dbReference type="Gene3D" id="3.90.550.10">
    <property type="entry name" value="Spore Coat Polysaccharide Biosynthesis Protein SpsA, Chain A"/>
    <property type="match status" value="1"/>
</dbReference>
<evidence type="ECO:0000256" key="4">
    <source>
        <dbReference type="ARBA" id="ARBA00022679"/>
    </source>
</evidence>
<protein>
    <recommendedName>
        <fullName evidence="9">4,4'-diaponeurosporenoate glycosyltransferase</fullName>
    </recommendedName>
</protein>
<evidence type="ECO:0000259" key="11">
    <source>
        <dbReference type="Pfam" id="PF00535"/>
    </source>
</evidence>
<evidence type="ECO:0000256" key="2">
    <source>
        <dbReference type="ARBA" id="ARBA00022475"/>
    </source>
</evidence>
<dbReference type="SUPFAM" id="SSF53448">
    <property type="entry name" value="Nucleotide-diphospho-sugar transferases"/>
    <property type="match status" value="1"/>
</dbReference>
<dbReference type="InterPro" id="IPR029044">
    <property type="entry name" value="Nucleotide-diphossugar_trans"/>
</dbReference>
<dbReference type="PANTHER" id="PTHR43646">
    <property type="entry name" value="GLYCOSYLTRANSFERASE"/>
    <property type="match status" value="1"/>
</dbReference>
<comment type="subcellular location">
    <subcellularLocation>
        <location evidence="1">Cell membrane</location>
    </subcellularLocation>
</comment>
<evidence type="ECO:0000313" key="12">
    <source>
        <dbReference type="EMBL" id="MDN4612901.1"/>
    </source>
</evidence>
<dbReference type="EMBL" id="JAROCF010000001">
    <property type="protein sequence ID" value="MDN4612901.1"/>
    <property type="molecule type" value="Genomic_DNA"/>
</dbReference>
<name>A0ABT8K7V8_9MICO</name>
<keyword evidence="5" id="KW-0472">Membrane</keyword>
<comment type="similarity">
    <text evidence="8">Belongs to the glycosyltransferase 2 family. CrtQ subfamily.</text>
</comment>
<evidence type="ECO:0000256" key="6">
    <source>
        <dbReference type="ARBA" id="ARBA00037281"/>
    </source>
</evidence>